<gene>
    <name evidence="1" type="ORF">D0Z67_16930</name>
</gene>
<dbReference type="Proteomes" id="UP000292547">
    <property type="component" value="Chromosome"/>
</dbReference>
<accession>A0A4P6TYY5</accession>
<reference evidence="1 2" key="1">
    <citation type="submission" date="2018-08" db="EMBL/GenBank/DDBJ databases">
        <title>The complete genome sequence of Streptomyces seoulensis, a pioneer strain for nickel superoxide dismutase discovery.</title>
        <authorList>
            <person name="Shin J."/>
            <person name="Lee J.-S."/>
            <person name="Lee E.-J."/>
            <person name="Youn H.-D."/>
        </authorList>
    </citation>
    <scope>NUCLEOTIDE SEQUENCE [LARGE SCALE GENOMIC DNA]</scope>
    <source>
        <strain evidence="1 2">KCTC 9819</strain>
    </source>
</reference>
<dbReference type="EMBL" id="CP032229">
    <property type="protein sequence ID" value="QBJ91801.1"/>
    <property type="molecule type" value="Genomic_DNA"/>
</dbReference>
<dbReference type="KEGG" id="sseo:D0Z67_16930"/>
<name>A0A4P6TYY5_STRSO</name>
<evidence type="ECO:0000313" key="1">
    <source>
        <dbReference type="EMBL" id="QBJ91801.1"/>
    </source>
</evidence>
<evidence type="ECO:0000313" key="2">
    <source>
        <dbReference type="Proteomes" id="UP000292547"/>
    </source>
</evidence>
<protein>
    <recommendedName>
        <fullName evidence="3">PASTA domain-containing protein</fullName>
    </recommendedName>
</protein>
<keyword evidence="2" id="KW-1185">Reference proteome</keyword>
<proteinExistence type="predicted"/>
<dbReference type="AlphaFoldDB" id="A0A4P6TYY5"/>
<sequence length="69" mass="7164">MDLIGGNAGRAVEQLGPGTEVTLKDVSGKGRSVGDPVEWKVCETRPGPNRQITGYPVVLGVVRVAESCG</sequence>
<organism evidence="1 2">
    <name type="scientific">Streptomyces seoulensis</name>
    <dbReference type="NCBI Taxonomy" id="73044"/>
    <lineage>
        <taxon>Bacteria</taxon>
        <taxon>Bacillati</taxon>
        <taxon>Actinomycetota</taxon>
        <taxon>Actinomycetes</taxon>
        <taxon>Kitasatosporales</taxon>
        <taxon>Streptomycetaceae</taxon>
        <taxon>Streptomyces</taxon>
    </lineage>
</organism>
<evidence type="ECO:0008006" key="3">
    <source>
        <dbReference type="Google" id="ProtNLM"/>
    </source>
</evidence>